<feature type="compositionally biased region" description="Basic and acidic residues" evidence="1">
    <location>
        <begin position="214"/>
        <end position="226"/>
    </location>
</feature>
<feature type="compositionally biased region" description="Basic residues" evidence="1">
    <location>
        <begin position="197"/>
        <end position="211"/>
    </location>
</feature>
<comment type="caution">
    <text evidence="4">The sequence shown here is derived from an EMBL/GenBank/DDBJ whole genome shotgun (WGS) entry which is preliminary data.</text>
</comment>
<keyword evidence="2" id="KW-0732">Signal</keyword>
<dbReference type="Proteomes" id="UP001369086">
    <property type="component" value="Unassembled WGS sequence"/>
</dbReference>
<feature type="signal peptide" evidence="2">
    <location>
        <begin position="1"/>
        <end position="19"/>
    </location>
</feature>
<dbReference type="InterPro" id="IPR046350">
    <property type="entry name" value="Cystatin_sf"/>
</dbReference>
<dbReference type="EMBL" id="JAHFZB010000003">
    <property type="protein sequence ID" value="KAK6491857.1"/>
    <property type="molecule type" value="Genomic_DNA"/>
</dbReference>
<evidence type="ECO:0000313" key="4">
    <source>
        <dbReference type="EMBL" id="KAK6491857.1"/>
    </source>
</evidence>
<dbReference type="Pfam" id="PF00031">
    <property type="entry name" value="Cystatin"/>
    <property type="match status" value="1"/>
</dbReference>
<evidence type="ECO:0000256" key="1">
    <source>
        <dbReference type="SAM" id="MobiDB-lite"/>
    </source>
</evidence>
<feature type="region of interest" description="Disordered" evidence="1">
    <location>
        <begin position="185"/>
        <end position="251"/>
    </location>
</feature>
<dbReference type="InterPro" id="IPR000010">
    <property type="entry name" value="Cystatin_dom"/>
</dbReference>
<feature type="region of interest" description="Disordered" evidence="1">
    <location>
        <begin position="122"/>
        <end position="148"/>
    </location>
</feature>
<reference evidence="4 5" key="1">
    <citation type="submission" date="2021-05" db="EMBL/GenBank/DDBJ databases">
        <authorList>
            <person name="Zahm M."/>
            <person name="Klopp C."/>
            <person name="Cabau C."/>
            <person name="Kuhl H."/>
            <person name="Suciu R."/>
            <person name="Ciorpac M."/>
            <person name="Holostenco D."/>
            <person name="Gessner J."/>
            <person name="Wuertz S."/>
            <person name="Hohne C."/>
            <person name="Stock M."/>
            <person name="Gislard M."/>
            <person name="Lluch J."/>
            <person name="Milhes M."/>
            <person name="Lampietro C."/>
            <person name="Lopez Roques C."/>
            <person name="Donnadieu C."/>
            <person name="Du K."/>
            <person name="Schartl M."/>
            <person name="Guiguen Y."/>
        </authorList>
    </citation>
    <scope>NUCLEOTIDE SEQUENCE [LARGE SCALE GENOMIC DNA]</scope>
    <source>
        <strain evidence="4">Hh-F2</strain>
        <tissue evidence="4">Blood</tissue>
    </source>
</reference>
<evidence type="ECO:0000259" key="3">
    <source>
        <dbReference type="Pfam" id="PF00031"/>
    </source>
</evidence>
<feature type="chain" id="PRO_5047246272" description="Cystatin domain-containing protein" evidence="2">
    <location>
        <begin position="20"/>
        <end position="251"/>
    </location>
</feature>
<evidence type="ECO:0000256" key="2">
    <source>
        <dbReference type="SAM" id="SignalP"/>
    </source>
</evidence>
<accession>A0ABR1A451</accession>
<evidence type="ECO:0000313" key="5">
    <source>
        <dbReference type="Proteomes" id="UP001369086"/>
    </source>
</evidence>
<name>A0ABR1A451_HUSHU</name>
<sequence length="251" mass="27582">MEQILAVLLCLQSSLLVIAFQCSDKVIISAVKEYNVENTHKHWFDCIKVNTVDSELLSEPDSFLVKFQIGETKCRKAHSNTRMCPVKYGLNAVMGDCSAFVSAVNNEELLYVSCNLNHGRTGGAMQSGKTKRGMQMQRKNKRKYRPGMFSPASIVPSEYVTASLPVLPGLHSAAELPIFPIDPTDPVTPPVIDPAGKKKLHGHKKNKRRGHTSISEKVKRGTESTKNKPKKPPRPGSFSAMAGVAFYGRAA</sequence>
<keyword evidence="5" id="KW-1185">Reference proteome</keyword>
<feature type="domain" description="Cystatin" evidence="3">
    <location>
        <begin position="29"/>
        <end position="101"/>
    </location>
</feature>
<protein>
    <recommendedName>
        <fullName evidence="3">Cystatin domain-containing protein</fullName>
    </recommendedName>
</protein>
<dbReference type="Gene3D" id="3.10.450.10">
    <property type="match status" value="1"/>
</dbReference>
<proteinExistence type="predicted"/>
<dbReference type="SUPFAM" id="SSF54403">
    <property type="entry name" value="Cystatin/monellin"/>
    <property type="match status" value="1"/>
</dbReference>
<gene>
    <name evidence="4" type="ORF">HHUSO_G4051</name>
</gene>
<organism evidence="4 5">
    <name type="scientific">Huso huso</name>
    <name type="common">Beluga</name>
    <name type="synonym">Acipenser huso</name>
    <dbReference type="NCBI Taxonomy" id="61971"/>
    <lineage>
        <taxon>Eukaryota</taxon>
        <taxon>Metazoa</taxon>
        <taxon>Chordata</taxon>
        <taxon>Craniata</taxon>
        <taxon>Vertebrata</taxon>
        <taxon>Euteleostomi</taxon>
        <taxon>Actinopterygii</taxon>
        <taxon>Chondrostei</taxon>
        <taxon>Acipenseriformes</taxon>
        <taxon>Acipenseridae</taxon>
        <taxon>Huso</taxon>
    </lineage>
</organism>